<dbReference type="EMBL" id="PJEX01000091">
    <property type="protein sequence ID" value="TKW55647.1"/>
    <property type="molecule type" value="Genomic_DNA"/>
</dbReference>
<sequence length="169" mass="18644">MAGPSITNLLLRSLLPADAADFIHKNALHPSSPLQKLYAQGLLAASRTVDELYPYVAPAVDATLEFLHSSPELVSFAVLLALLAATIVVLNWIRRIVAFWMALVLRLAFWGCVFAAVAVVWRRGVWETARDAVVVGGKVAGFATAVKDVWISEYKRYEEETQVQGSKYR</sequence>
<feature type="transmembrane region" description="Helical" evidence="1">
    <location>
        <begin position="73"/>
        <end position="93"/>
    </location>
</feature>
<protein>
    <submittedName>
        <fullName evidence="2">Uncharacterized protein</fullName>
    </submittedName>
</protein>
<dbReference type="Pfam" id="PF12716">
    <property type="entry name" value="Apq12"/>
    <property type="match status" value="1"/>
</dbReference>
<gene>
    <name evidence="2" type="ORF">CTA1_12642</name>
</gene>
<evidence type="ECO:0000256" key="1">
    <source>
        <dbReference type="SAM" id="Phobius"/>
    </source>
</evidence>
<organism evidence="2 3">
    <name type="scientific">Colletotrichum tanaceti</name>
    <dbReference type="NCBI Taxonomy" id="1306861"/>
    <lineage>
        <taxon>Eukaryota</taxon>
        <taxon>Fungi</taxon>
        <taxon>Dikarya</taxon>
        <taxon>Ascomycota</taxon>
        <taxon>Pezizomycotina</taxon>
        <taxon>Sordariomycetes</taxon>
        <taxon>Hypocreomycetidae</taxon>
        <taxon>Glomerellales</taxon>
        <taxon>Glomerellaceae</taxon>
        <taxon>Colletotrichum</taxon>
        <taxon>Colletotrichum destructivum species complex</taxon>
    </lineage>
</organism>
<keyword evidence="3" id="KW-1185">Reference proteome</keyword>
<name>A0A4U6XKL4_9PEZI</name>
<dbReference type="InterPro" id="IPR024316">
    <property type="entry name" value="APQ12"/>
</dbReference>
<reference evidence="2 3" key="1">
    <citation type="journal article" date="2019" name="PLoS ONE">
        <title>Comparative genome analysis indicates high evolutionary potential of pathogenicity genes in Colletotrichum tanaceti.</title>
        <authorList>
            <person name="Lelwala R.V."/>
            <person name="Korhonen P.K."/>
            <person name="Young N.D."/>
            <person name="Scott J.B."/>
            <person name="Ades P.A."/>
            <person name="Gasser R.B."/>
            <person name="Taylor P.W.J."/>
        </authorList>
    </citation>
    <scope>NUCLEOTIDE SEQUENCE [LARGE SCALE GENOMIC DNA]</scope>
    <source>
        <strain evidence="2">BRIP57314</strain>
    </source>
</reference>
<evidence type="ECO:0000313" key="2">
    <source>
        <dbReference type="EMBL" id="TKW55647.1"/>
    </source>
</evidence>
<dbReference type="OrthoDB" id="3559694at2759"/>
<accession>A0A4U6XKL4</accession>
<keyword evidence="1" id="KW-1133">Transmembrane helix</keyword>
<evidence type="ECO:0000313" key="3">
    <source>
        <dbReference type="Proteomes" id="UP000310108"/>
    </source>
</evidence>
<proteinExistence type="predicted"/>
<comment type="caution">
    <text evidence="2">The sequence shown here is derived from an EMBL/GenBank/DDBJ whole genome shotgun (WGS) entry which is preliminary data.</text>
</comment>
<dbReference type="Proteomes" id="UP000310108">
    <property type="component" value="Unassembled WGS sequence"/>
</dbReference>
<feature type="transmembrane region" description="Helical" evidence="1">
    <location>
        <begin position="99"/>
        <end position="121"/>
    </location>
</feature>
<dbReference type="AlphaFoldDB" id="A0A4U6XKL4"/>
<keyword evidence="1" id="KW-0472">Membrane</keyword>
<keyword evidence="1" id="KW-0812">Transmembrane</keyword>